<dbReference type="PANTHER" id="PTHR11387">
    <property type="entry name" value="CYTOCHROME C OXIDASE SUBUNIT 6B"/>
    <property type="match status" value="1"/>
</dbReference>
<dbReference type="CDD" id="cd00926">
    <property type="entry name" value="Cyt_c_Oxidase_VIb"/>
    <property type="match status" value="1"/>
</dbReference>
<name>A0A811YND2_NYCPR</name>
<protein>
    <recommendedName>
        <fullName evidence="4">Cytochrome c oxidase subunit 6B1</fullName>
    </recommendedName>
    <alternativeName>
        <fullName evidence="5">Cytochrome c oxidase subunit VIb isoform 1</fullName>
    </alternativeName>
</protein>
<comment type="caution">
    <text evidence="6">The sequence shown here is derived from an EMBL/GenBank/DDBJ whole genome shotgun (WGS) entry which is preliminary data.</text>
</comment>
<keyword evidence="7" id="KW-1185">Reference proteome</keyword>
<gene>
    <name evidence="6" type="ORF">NYPRO_LOCUS10966</name>
</gene>
<proteinExistence type="predicted"/>
<evidence type="ECO:0000256" key="1">
    <source>
        <dbReference type="ARBA" id="ARBA00004173"/>
    </source>
</evidence>
<dbReference type="GO" id="GO:0045277">
    <property type="term" value="C:respiratory chain complex IV"/>
    <property type="evidence" value="ECO:0007669"/>
    <property type="project" value="InterPro"/>
</dbReference>
<dbReference type="FunFam" id="1.10.10.140:FF:000001">
    <property type="entry name" value="Cytochrome c oxidase subunit 6B1"/>
    <property type="match status" value="1"/>
</dbReference>
<keyword evidence="3" id="KW-1015">Disulfide bond</keyword>
<dbReference type="InterPro" id="IPR003213">
    <property type="entry name" value="Cyt_c_oxidase_su6B"/>
</dbReference>
<evidence type="ECO:0000256" key="4">
    <source>
        <dbReference type="ARBA" id="ARBA00040060"/>
    </source>
</evidence>
<keyword evidence="2" id="KW-0496">Mitochondrion</keyword>
<evidence type="ECO:0000256" key="3">
    <source>
        <dbReference type="ARBA" id="ARBA00023157"/>
    </source>
</evidence>
<dbReference type="SUPFAM" id="SSF47694">
    <property type="entry name" value="Cytochrome c oxidase subunit h"/>
    <property type="match status" value="1"/>
</dbReference>
<evidence type="ECO:0000256" key="2">
    <source>
        <dbReference type="ARBA" id="ARBA00023128"/>
    </source>
</evidence>
<evidence type="ECO:0000313" key="7">
    <source>
        <dbReference type="Proteomes" id="UP000645828"/>
    </source>
</evidence>
<dbReference type="EMBL" id="CAJHUB010000680">
    <property type="protein sequence ID" value="CAD7678168.1"/>
    <property type="molecule type" value="Genomic_DNA"/>
</dbReference>
<dbReference type="InterPro" id="IPR048280">
    <property type="entry name" value="COX6B-like"/>
</dbReference>
<sequence>MAKDIKSKIKNCQTAPFDSCFPNQNQTRNCWRNYLDFHRCEKAMTAKGVYKSLCPISWVSAWDDRRAEGTFPGKI</sequence>
<dbReference type="Gene3D" id="1.10.10.140">
    <property type="entry name" value="Cytochrome c oxidase, subunit VIb"/>
    <property type="match status" value="1"/>
</dbReference>
<dbReference type="AlphaFoldDB" id="A0A811YND2"/>
<dbReference type="GO" id="GO:0005739">
    <property type="term" value="C:mitochondrion"/>
    <property type="evidence" value="ECO:0007669"/>
    <property type="project" value="UniProtKB-SubCell"/>
</dbReference>
<dbReference type="Proteomes" id="UP000645828">
    <property type="component" value="Unassembled WGS sequence"/>
</dbReference>
<reference evidence="6" key="1">
    <citation type="submission" date="2020-12" db="EMBL/GenBank/DDBJ databases">
        <authorList>
            <consortium name="Molecular Ecology Group"/>
        </authorList>
    </citation>
    <scope>NUCLEOTIDE SEQUENCE</scope>
    <source>
        <strain evidence="6">TBG_1078</strain>
    </source>
</reference>
<evidence type="ECO:0000256" key="5">
    <source>
        <dbReference type="ARBA" id="ARBA00042114"/>
    </source>
</evidence>
<organism evidence="6 7">
    <name type="scientific">Nyctereutes procyonoides</name>
    <name type="common">Raccoon dog</name>
    <name type="synonym">Canis procyonoides</name>
    <dbReference type="NCBI Taxonomy" id="34880"/>
    <lineage>
        <taxon>Eukaryota</taxon>
        <taxon>Metazoa</taxon>
        <taxon>Chordata</taxon>
        <taxon>Craniata</taxon>
        <taxon>Vertebrata</taxon>
        <taxon>Euteleostomi</taxon>
        <taxon>Mammalia</taxon>
        <taxon>Eutheria</taxon>
        <taxon>Laurasiatheria</taxon>
        <taxon>Carnivora</taxon>
        <taxon>Caniformia</taxon>
        <taxon>Canidae</taxon>
        <taxon>Nyctereutes</taxon>
    </lineage>
</organism>
<dbReference type="Pfam" id="PF02297">
    <property type="entry name" value="COX6B"/>
    <property type="match status" value="1"/>
</dbReference>
<dbReference type="InterPro" id="IPR036549">
    <property type="entry name" value="CX6/COA6-like_sf"/>
</dbReference>
<comment type="subcellular location">
    <subcellularLocation>
        <location evidence="1">Mitochondrion</location>
    </subcellularLocation>
</comment>
<evidence type="ECO:0000313" key="6">
    <source>
        <dbReference type="EMBL" id="CAD7678168.1"/>
    </source>
</evidence>
<accession>A0A811YND2</accession>